<dbReference type="PRINTS" id="PR00441">
    <property type="entry name" value="GPROTEINAI"/>
</dbReference>
<feature type="binding site" evidence="9">
    <location>
        <position position="22"/>
    </location>
    <ligand>
        <name>Mg(2+)</name>
        <dbReference type="ChEBI" id="CHEBI:18420"/>
    </ligand>
</feature>
<evidence type="ECO:0000313" key="12">
    <source>
        <dbReference type="Proteomes" id="UP000014760"/>
    </source>
</evidence>
<keyword evidence="6" id="KW-0807">Transducer</keyword>
<dbReference type="PANTHER" id="PTHR10218:SF302">
    <property type="entry name" value="GUANINE NUCLEOTIDE-BINDING PROTEIN ALPHA-5 SUBUNIT"/>
    <property type="match status" value="1"/>
</dbReference>
<proteinExistence type="predicted"/>
<dbReference type="Gene3D" id="3.40.50.300">
    <property type="entry name" value="P-loop containing nucleotide triphosphate hydrolases"/>
    <property type="match status" value="1"/>
</dbReference>
<keyword evidence="4 9" id="KW-0460">Magnesium</keyword>
<dbReference type="SMART" id="SM00275">
    <property type="entry name" value="G_alpha"/>
    <property type="match status" value="1"/>
</dbReference>
<evidence type="ECO:0000256" key="9">
    <source>
        <dbReference type="PIRSR" id="PIRSR601019-2"/>
    </source>
</evidence>
<evidence type="ECO:0000256" key="4">
    <source>
        <dbReference type="ARBA" id="ARBA00022842"/>
    </source>
</evidence>
<keyword evidence="5 8" id="KW-0342">GTP-binding</keyword>
<dbReference type="SUPFAM" id="SSF52540">
    <property type="entry name" value="P-loop containing nucleoside triphosphate hydrolases"/>
    <property type="match status" value="1"/>
</dbReference>
<keyword evidence="2 9" id="KW-0479">Metal-binding</keyword>
<dbReference type="GO" id="GO:0003924">
    <property type="term" value="F:GTPase activity"/>
    <property type="evidence" value="ECO:0007669"/>
    <property type="project" value="InterPro"/>
</dbReference>
<dbReference type="OMA" id="HGIQECY"/>
<accession>R7UJC2</accession>
<evidence type="ECO:0000256" key="7">
    <source>
        <dbReference type="ARBA" id="ARBA00023288"/>
    </source>
</evidence>
<evidence type="ECO:0000256" key="6">
    <source>
        <dbReference type="ARBA" id="ARBA00023224"/>
    </source>
</evidence>
<dbReference type="InterPro" id="IPR001019">
    <property type="entry name" value="Gprotein_alpha_su"/>
</dbReference>
<feature type="binding site" evidence="9">
    <location>
        <position position="159"/>
    </location>
    <ligand>
        <name>Mg(2+)</name>
        <dbReference type="ChEBI" id="CHEBI:18420"/>
    </ligand>
</feature>
<feature type="binding site" evidence="8">
    <location>
        <begin position="153"/>
        <end position="159"/>
    </location>
    <ligand>
        <name>GTP</name>
        <dbReference type="ChEBI" id="CHEBI:37565"/>
    </ligand>
</feature>
<dbReference type="Pfam" id="PF00503">
    <property type="entry name" value="G-alpha"/>
    <property type="match status" value="1"/>
</dbReference>
<dbReference type="HOGENOM" id="CLU_014184_6_0_1"/>
<dbReference type="GO" id="GO:0005834">
    <property type="term" value="C:heterotrimeric G-protein complex"/>
    <property type="evidence" value="ECO:0007669"/>
    <property type="project" value="TreeGrafter"/>
</dbReference>
<dbReference type="PANTHER" id="PTHR10218">
    <property type="entry name" value="GTP-BINDING PROTEIN ALPHA SUBUNIT"/>
    <property type="match status" value="1"/>
</dbReference>
<sequence length="330" mass="37940">MQVLWFSCNSHNVQGAAESGKSTLAKQIRIIHQKGFDMAERQSYKHLIHTNVLDSICAILKAMVQIGIPLDQSNNRVELKNRVMSLQTCVDRGDVCIDEELGNAINTLWNDKGVQEAYARASEFHIIDSTSYYLDAVSRLMKPDYIPTDQDILRARLPTTGIIETKFVFNGKPFRLMDVGGQRSERRKWIHVFDNVTAIIFTVSMSGYAEVLREDANTNQMKESLQLFRSICNHSSFKETAMLLFLNKKDIFQERIRKVPLKECFTKYTGDNTYEEASIYIKRRFIKENLTQKEVYTHFTNATDTANIQFVFDASMAVVLKMNLREAGIY</sequence>
<dbReference type="OrthoDB" id="10033660at2759"/>
<keyword evidence="7" id="KW-0449">Lipoprotein</keyword>
<dbReference type="EMBL" id="AMQN01024278">
    <property type="status" value="NOT_ANNOTATED_CDS"/>
    <property type="molecule type" value="Genomic_DNA"/>
</dbReference>
<dbReference type="Proteomes" id="UP000014760">
    <property type="component" value="Unassembled WGS sequence"/>
</dbReference>
<dbReference type="GO" id="GO:0046872">
    <property type="term" value="F:metal ion binding"/>
    <property type="evidence" value="ECO:0007669"/>
    <property type="project" value="UniProtKB-KW"/>
</dbReference>
<organism evidence="10">
    <name type="scientific">Capitella teleta</name>
    <name type="common">Polychaete worm</name>
    <dbReference type="NCBI Taxonomy" id="283909"/>
    <lineage>
        <taxon>Eukaryota</taxon>
        <taxon>Metazoa</taxon>
        <taxon>Spiralia</taxon>
        <taxon>Lophotrochozoa</taxon>
        <taxon>Annelida</taxon>
        <taxon>Polychaeta</taxon>
        <taxon>Sedentaria</taxon>
        <taxon>Scolecida</taxon>
        <taxon>Capitellidae</taxon>
        <taxon>Capitella</taxon>
    </lineage>
</organism>
<dbReference type="GO" id="GO:0005737">
    <property type="term" value="C:cytoplasm"/>
    <property type="evidence" value="ECO:0007669"/>
    <property type="project" value="TreeGrafter"/>
</dbReference>
<dbReference type="InterPro" id="IPR011025">
    <property type="entry name" value="GproteinA_insert"/>
</dbReference>
<dbReference type="Gene3D" id="1.10.400.10">
    <property type="entry name" value="GI Alpha 1, domain 2-like"/>
    <property type="match status" value="1"/>
</dbReference>
<dbReference type="CDD" id="cd00066">
    <property type="entry name" value="G-alpha"/>
    <property type="match status" value="1"/>
</dbReference>
<keyword evidence="12" id="KW-1185">Reference proteome</keyword>
<feature type="binding site" evidence="8">
    <location>
        <position position="302"/>
    </location>
    <ligand>
        <name>GTP</name>
        <dbReference type="ChEBI" id="CHEBI:37565"/>
    </ligand>
</feature>
<dbReference type="GO" id="GO:0032502">
    <property type="term" value="P:developmental process"/>
    <property type="evidence" value="ECO:0007669"/>
    <property type="project" value="UniProtKB-ARBA"/>
</dbReference>
<evidence type="ECO:0000313" key="11">
    <source>
        <dbReference type="EnsemblMetazoa" id="CapteP197606"/>
    </source>
</evidence>
<dbReference type="PRINTS" id="PR00318">
    <property type="entry name" value="GPROTEINA"/>
</dbReference>
<dbReference type="AlphaFoldDB" id="R7UJC2"/>
<dbReference type="GO" id="GO:0031683">
    <property type="term" value="F:G-protein beta/gamma-subunit complex binding"/>
    <property type="evidence" value="ECO:0007669"/>
    <property type="project" value="InterPro"/>
</dbReference>
<evidence type="ECO:0000256" key="5">
    <source>
        <dbReference type="ARBA" id="ARBA00023134"/>
    </source>
</evidence>
<dbReference type="InterPro" id="IPR027417">
    <property type="entry name" value="P-loop_NTPase"/>
</dbReference>
<dbReference type="EMBL" id="KB302783">
    <property type="protein sequence ID" value="ELU03883.1"/>
    <property type="molecule type" value="Genomic_DNA"/>
</dbReference>
<evidence type="ECO:0000256" key="3">
    <source>
        <dbReference type="ARBA" id="ARBA00022741"/>
    </source>
</evidence>
<evidence type="ECO:0000256" key="2">
    <source>
        <dbReference type="ARBA" id="ARBA00022723"/>
    </source>
</evidence>
<name>R7UJC2_CAPTE</name>
<feature type="binding site" evidence="8">
    <location>
        <begin position="178"/>
        <end position="182"/>
    </location>
    <ligand>
        <name>GTP</name>
        <dbReference type="ChEBI" id="CHEBI:37565"/>
    </ligand>
</feature>
<dbReference type="PROSITE" id="PS51882">
    <property type="entry name" value="G_ALPHA"/>
    <property type="match status" value="1"/>
</dbReference>
<reference evidence="10 12" key="2">
    <citation type="journal article" date="2013" name="Nature">
        <title>Insights into bilaterian evolution from three spiralian genomes.</title>
        <authorList>
            <person name="Simakov O."/>
            <person name="Marletaz F."/>
            <person name="Cho S.J."/>
            <person name="Edsinger-Gonzales E."/>
            <person name="Havlak P."/>
            <person name="Hellsten U."/>
            <person name="Kuo D.H."/>
            <person name="Larsson T."/>
            <person name="Lv J."/>
            <person name="Arendt D."/>
            <person name="Savage R."/>
            <person name="Osoegawa K."/>
            <person name="de Jong P."/>
            <person name="Grimwood J."/>
            <person name="Chapman J.A."/>
            <person name="Shapiro H."/>
            <person name="Aerts A."/>
            <person name="Otillar R.P."/>
            <person name="Terry A.Y."/>
            <person name="Boore J.L."/>
            <person name="Grigoriev I.V."/>
            <person name="Lindberg D.R."/>
            <person name="Seaver E.C."/>
            <person name="Weisblat D.A."/>
            <person name="Putnam N.H."/>
            <person name="Rokhsar D.S."/>
        </authorList>
    </citation>
    <scope>NUCLEOTIDE SEQUENCE</scope>
    <source>
        <strain evidence="10 12">I ESC-2004</strain>
    </source>
</reference>
<reference evidence="12" key="1">
    <citation type="submission" date="2012-12" db="EMBL/GenBank/DDBJ databases">
        <authorList>
            <person name="Hellsten U."/>
            <person name="Grimwood J."/>
            <person name="Chapman J.A."/>
            <person name="Shapiro H."/>
            <person name="Aerts A."/>
            <person name="Otillar R.P."/>
            <person name="Terry A.Y."/>
            <person name="Boore J.L."/>
            <person name="Simakov O."/>
            <person name="Marletaz F."/>
            <person name="Cho S.-J."/>
            <person name="Edsinger-Gonzales E."/>
            <person name="Havlak P."/>
            <person name="Kuo D.-H."/>
            <person name="Larsson T."/>
            <person name="Lv J."/>
            <person name="Arendt D."/>
            <person name="Savage R."/>
            <person name="Osoegawa K."/>
            <person name="de Jong P."/>
            <person name="Lindberg D.R."/>
            <person name="Seaver E.C."/>
            <person name="Weisblat D.A."/>
            <person name="Putnam N.H."/>
            <person name="Grigoriev I.V."/>
            <person name="Rokhsar D.S."/>
        </authorList>
    </citation>
    <scope>NUCLEOTIDE SEQUENCE</scope>
    <source>
        <strain evidence="12">I ESC-2004</strain>
    </source>
</reference>
<dbReference type="FunFam" id="3.40.50.300:FF:002307">
    <property type="entry name" value="Guanine nucleotide-binding protein G(k) subunit alpha"/>
    <property type="match status" value="1"/>
</dbReference>
<comment type="subunit">
    <text evidence="1">G proteins are composed of 3 units; alpha, beta and gamma. The alpha chain contains the guanine nucleotide binding site.</text>
</comment>
<reference evidence="11" key="3">
    <citation type="submission" date="2015-06" db="UniProtKB">
        <authorList>
            <consortium name="EnsemblMetazoa"/>
        </authorList>
    </citation>
    <scope>IDENTIFICATION</scope>
</reference>
<gene>
    <name evidence="10" type="ORF">CAPTEDRAFT_197606</name>
</gene>
<feature type="binding site" evidence="8">
    <location>
        <begin position="18"/>
        <end position="23"/>
    </location>
    <ligand>
        <name>GTP</name>
        <dbReference type="ChEBI" id="CHEBI:37565"/>
    </ligand>
</feature>
<evidence type="ECO:0000256" key="1">
    <source>
        <dbReference type="ARBA" id="ARBA00011356"/>
    </source>
</evidence>
<evidence type="ECO:0000256" key="8">
    <source>
        <dbReference type="PIRSR" id="PIRSR601019-1"/>
    </source>
</evidence>
<dbReference type="InterPro" id="IPR001408">
    <property type="entry name" value="Gprotein_alpha_I"/>
</dbReference>
<dbReference type="GO" id="GO:0007188">
    <property type="term" value="P:adenylate cyclase-modulating G protein-coupled receptor signaling pathway"/>
    <property type="evidence" value="ECO:0007669"/>
    <property type="project" value="InterPro"/>
</dbReference>
<dbReference type="SUPFAM" id="SSF47895">
    <property type="entry name" value="Transducin (alpha subunit), insertion domain"/>
    <property type="match status" value="1"/>
</dbReference>
<dbReference type="GO" id="GO:0001664">
    <property type="term" value="F:G protein-coupled receptor binding"/>
    <property type="evidence" value="ECO:0007669"/>
    <property type="project" value="TreeGrafter"/>
</dbReference>
<dbReference type="STRING" id="283909.R7UJC2"/>
<dbReference type="GO" id="GO:0005525">
    <property type="term" value="F:GTP binding"/>
    <property type="evidence" value="ECO:0007669"/>
    <property type="project" value="UniProtKB-KW"/>
</dbReference>
<protein>
    <submittedName>
        <fullName evidence="10 11">Uncharacterized protein</fullName>
    </submittedName>
</protein>
<dbReference type="FunFam" id="1.10.400.10:FF:000007">
    <property type="entry name" value="Guanine nucleotide-binding protein subunit alpha"/>
    <property type="match status" value="1"/>
</dbReference>
<keyword evidence="3 8" id="KW-0547">Nucleotide-binding</keyword>
<evidence type="ECO:0000313" key="10">
    <source>
        <dbReference type="EMBL" id="ELU03883.1"/>
    </source>
</evidence>
<feature type="binding site" evidence="8">
    <location>
        <begin position="128"/>
        <end position="129"/>
    </location>
    <ligand>
        <name>GTP</name>
        <dbReference type="ChEBI" id="CHEBI:37565"/>
    </ligand>
</feature>
<dbReference type="EnsemblMetazoa" id="CapteT197606">
    <property type="protein sequence ID" value="CapteP197606"/>
    <property type="gene ID" value="CapteG197606"/>
</dbReference>
<feature type="binding site" evidence="8">
    <location>
        <begin position="247"/>
        <end position="250"/>
    </location>
    <ligand>
        <name>GTP</name>
        <dbReference type="ChEBI" id="CHEBI:37565"/>
    </ligand>
</feature>